<reference evidence="1 2" key="1">
    <citation type="submission" date="2019-06" db="EMBL/GenBank/DDBJ databases">
        <title>Sequencing the genomes of 1000 actinobacteria strains.</title>
        <authorList>
            <person name="Klenk H.-P."/>
        </authorList>
    </citation>
    <scope>NUCLEOTIDE SEQUENCE [LARGE SCALE GENOMIC DNA]</scope>
    <source>
        <strain evidence="1 2">DSM 43186</strain>
    </source>
</reference>
<dbReference type="Proteomes" id="UP000319213">
    <property type="component" value="Unassembled WGS sequence"/>
</dbReference>
<gene>
    <name evidence="1" type="ORF">FHX40_4368</name>
</gene>
<dbReference type="RefSeq" id="WP_142261300.1">
    <property type="nucleotide sequence ID" value="NZ_BMPV01000002.1"/>
</dbReference>
<evidence type="ECO:0000313" key="1">
    <source>
        <dbReference type="EMBL" id="TQM77598.1"/>
    </source>
</evidence>
<keyword evidence="2" id="KW-1185">Reference proteome</keyword>
<sequence>MSLHAIPAEERAAPCESVSRAPDPRLLPYVVGYSAFRSRPGSAARHRILPLTATTVVIDITNGSGLVTGPRADFTVDASATWREGVAIGLTITGQNIRATGGLVV</sequence>
<organism evidence="1 2">
    <name type="scientific">Thermopolyspora flexuosa</name>
    <dbReference type="NCBI Taxonomy" id="103836"/>
    <lineage>
        <taxon>Bacteria</taxon>
        <taxon>Bacillati</taxon>
        <taxon>Actinomycetota</taxon>
        <taxon>Actinomycetes</taxon>
        <taxon>Streptosporangiales</taxon>
        <taxon>Streptosporangiaceae</taxon>
        <taxon>Thermopolyspora</taxon>
    </lineage>
</organism>
<dbReference type="AlphaFoldDB" id="A0A543J490"/>
<comment type="caution">
    <text evidence="1">The sequence shown here is derived from an EMBL/GenBank/DDBJ whole genome shotgun (WGS) entry which is preliminary data.</text>
</comment>
<proteinExistence type="predicted"/>
<dbReference type="EMBL" id="VFPQ01000001">
    <property type="protein sequence ID" value="TQM77598.1"/>
    <property type="molecule type" value="Genomic_DNA"/>
</dbReference>
<evidence type="ECO:0000313" key="2">
    <source>
        <dbReference type="Proteomes" id="UP000319213"/>
    </source>
</evidence>
<name>A0A543J490_9ACTN</name>
<dbReference type="OrthoDB" id="2559672at2"/>
<accession>A0A543J490</accession>
<protein>
    <submittedName>
        <fullName evidence="1">Uncharacterized protein</fullName>
    </submittedName>
</protein>